<dbReference type="Proteomes" id="UP000284452">
    <property type="component" value="Unassembled WGS sequence"/>
</dbReference>
<feature type="domain" description="TNase-like" evidence="7">
    <location>
        <begin position="256"/>
        <end position="404"/>
    </location>
</feature>
<evidence type="ECO:0000259" key="7">
    <source>
        <dbReference type="PROSITE" id="PS50830"/>
    </source>
</evidence>
<dbReference type="SUPFAM" id="SSF50199">
    <property type="entry name" value="Staphylococcal nuclease"/>
    <property type="match status" value="5"/>
</dbReference>
<feature type="compositionally biased region" description="Basic and acidic residues" evidence="5">
    <location>
        <begin position="121"/>
        <end position="204"/>
    </location>
</feature>
<sequence>MASGIATVKEVVSGDTFVLVGAPKGGPPPEKRLSLASVQAPRVAMKSLSHEVQDEPFGWTAREFMRSRLIGQQVEFKVEYAMNNKEFGTIKLRGENVACALLKQGLAKLKPNRNPPCAPDIEGKNQERREAERDARRREAERDARRERSRARREEGEKQSETRGGRKAGRRGEDGEERKEGKREKEERRGRECEKHREELPERRRELEQCQDLAEQRQLGVWATDPAAGSGTIREMKWAMNDVEFVKAFVAEHKGKKLPGIVEYVRDGGCMRVALLLPQKENESLKVVYLPVLLSGIQCDGFKREQQEGSAEYKVVPEPFAVEARFFVEIRLLNRDVEVRIEGCDEYGNVNGTVYHPKGNISILLLQNGLAKIQSGSLGLTECGAQLSQAMREAQQKQLRKWKGWSSSTSSVDAKNYMAQVAEILSGDSVVLRLPDGRERRVYLASIRCPRAAGVGKTASREEESIAFETKEFVRRKLVGKNVKVIVEYVREPLPSASGAALPPASDDQGRMHFVSLWVPNSPKDTDASQTKNCQNIAELILQAGLGKTIPHRADDERATEYDKYLELEKAAMEQKKGMHAPTQQWKVHRIIDLLGPANAQRANAYFQQLERIPKLDGVVDYVFGPGRFKIRIPSQNIAISFVLGGIRCPQSAPRPGSFAAARPGGKPREAEPFGEEAQSFSRARVLQRDVQVKVESVDKGGNFIGTLWYNQGKQNLAVDLLELGFAHTVDFSLARCSLRELLVAAENKAKAARVNIWSLPGALEAEENVAKEVEVDEVLPHVTVSHVEGVDNFFVQDPSSADLQSVMTTLGKYGTEGSSNLEDTYTPGGLPRKGEVVICKFSADNLWYRGRVDGRDSSGKEPQISVFYIDFGNRETLPLHAVRRCPDTVSTNKFPPQAKQCCLSGLLPPPEMEFEAASFLDEVTQNLVFQCKIEKIDANKKRHCILTPQEDLGTGKTGNTVNEKVLRKGLACLDKKSNTKYFHRFQVEEEAARKAHVNVWRYGDCGGDDEDDYPSLNGRGGRR</sequence>
<evidence type="ECO:0000256" key="4">
    <source>
        <dbReference type="PIRNR" id="PIRNR017179"/>
    </source>
</evidence>
<dbReference type="EMBL" id="AHIV02001253">
    <property type="protein sequence ID" value="RQX70645.1"/>
    <property type="molecule type" value="Genomic_DNA"/>
</dbReference>
<dbReference type="AlphaFoldDB" id="A0A3R8B3M5"/>
<keyword evidence="2 4" id="KW-0963">Cytoplasm</keyword>
<evidence type="ECO:0000259" key="6">
    <source>
        <dbReference type="PROSITE" id="PS50304"/>
    </source>
</evidence>
<comment type="subcellular location">
    <subcellularLocation>
        <location evidence="1 4">Cytoplasm</location>
    </subcellularLocation>
</comment>
<keyword evidence="3" id="KW-0677">Repeat</keyword>
<dbReference type="GO" id="GO:0004518">
    <property type="term" value="F:nuclease activity"/>
    <property type="evidence" value="ECO:0007669"/>
    <property type="project" value="TreeGrafter"/>
</dbReference>
<dbReference type="SMART" id="SM00318">
    <property type="entry name" value="SNc"/>
    <property type="match status" value="4"/>
</dbReference>
<dbReference type="InterPro" id="IPR035437">
    <property type="entry name" value="SNase_OB-fold_sf"/>
</dbReference>
<dbReference type="SMART" id="SM00333">
    <property type="entry name" value="TUDOR"/>
    <property type="match status" value="1"/>
</dbReference>
<evidence type="ECO:0000256" key="2">
    <source>
        <dbReference type="ARBA" id="ARBA00022490"/>
    </source>
</evidence>
<dbReference type="PROSITE" id="PS50830">
    <property type="entry name" value="TNASE_3"/>
    <property type="match status" value="4"/>
</dbReference>
<protein>
    <submittedName>
        <fullName evidence="8">Nuclease and tudor domain-containing protein</fullName>
    </submittedName>
</protein>
<dbReference type="GO" id="GO:0031332">
    <property type="term" value="C:RNAi effector complex"/>
    <property type="evidence" value="ECO:0007669"/>
    <property type="project" value="InterPro"/>
</dbReference>
<comment type="caution">
    <text evidence="8">The sequence shown here is derived from an EMBL/GenBank/DDBJ whole genome shotgun (WGS) entry which is preliminary data.</text>
</comment>
<dbReference type="InterPro" id="IPR002999">
    <property type="entry name" value="Tudor"/>
</dbReference>
<dbReference type="Pfam" id="PF00567">
    <property type="entry name" value="TUDOR"/>
    <property type="match status" value="1"/>
</dbReference>
<evidence type="ECO:0000313" key="9">
    <source>
        <dbReference type="Proteomes" id="UP000284452"/>
    </source>
</evidence>
<proteinExistence type="predicted"/>
<dbReference type="InterPro" id="IPR016685">
    <property type="entry name" value="Silence_cplx_Nase-comp_TudorSN"/>
</dbReference>
<name>A0A3R8B3M5_TOXGO</name>
<dbReference type="GO" id="GO:0031047">
    <property type="term" value="P:regulatory ncRNA-mediated gene silencing"/>
    <property type="evidence" value="ECO:0007669"/>
    <property type="project" value="UniProtKB-UniRule"/>
</dbReference>
<dbReference type="GO" id="GO:0003723">
    <property type="term" value="F:RNA binding"/>
    <property type="evidence" value="ECO:0007669"/>
    <property type="project" value="UniProtKB-UniRule"/>
</dbReference>
<dbReference type="Gene3D" id="2.40.50.90">
    <property type="match status" value="5"/>
</dbReference>
<dbReference type="Pfam" id="PF00565">
    <property type="entry name" value="SNase"/>
    <property type="match status" value="4"/>
</dbReference>
<feature type="domain" description="TNase-like" evidence="7">
    <location>
        <begin position="415"/>
        <end position="582"/>
    </location>
</feature>
<dbReference type="VEuPathDB" id="ToxoDB:TGCAST_238050"/>
<feature type="domain" description="TNase-like" evidence="7">
    <location>
        <begin position="2"/>
        <end position="224"/>
    </location>
</feature>
<evidence type="ECO:0000256" key="3">
    <source>
        <dbReference type="ARBA" id="ARBA00022737"/>
    </source>
</evidence>
<evidence type="ECO:0000313" key="8">
    <source>
        <dbReference type="EMBL" id="RQX70645.1"/>
    </source>
</evidence>
<dbReference type="GO" id="GO:0006402">
    <property type="term" value="P:mRNA catabolic process"/>
    <property type="evidence" value="ECO:0007669"/>
    <property type="project" value="UniProtKB-UniRule"/>
</dbReference>
<feature type="region of interest" description="Disordered" evidence="5">
    <location>
        <begin position="109"/>
        <end position="204"/>
    </location>
</feature>
<gene>
    <name evidence="8" type="ORF">TGCAST_238050</name>
</gene>
<evidence type="ECO:0000256" key="1">
    <source>
        <dbReference type="ARBA" id="ARBA00004496"/>
    </source>
</evidence>
<dbReference type="GO" id="GO:0005829">
    <property type="term" value="C:cytosol"/>
    <property type="evidence" value="ECO:0007669"/>
    <property type="project" value="UniProtKB-UniRule"/>
</dbReference>
<feature type="region of interest" description="Disordered" evidence="5">
    <location>
        <begin position="655"/>
        <end position="676"/>
    </location>
</feature>
<dbReference type="Gene3D" id="2.30.30.140">
    <property type="match status" value="1"/>
</dbReference>
<dbReference type="PANTHER" id="PTHR12302">
    <property type="entry name" value="EBNA2 BINDING PROTEIN P100"/>
    <property type="match status" value="1"/>
</dbReference>
<dbReference type="FunFam" id="2.30.30.140:FF:000018">
    <property type="entry name" value="Serine/threonine-protein kinase 31"/>
    <property type="match status" value="1"/>
</dbReference>
<dbReference type="PIRSF" id="PIRSF017179">
    <property type="entry name" value="RISC-Tudor-SN"/>
    <property type="match status" value="1"/>
</dbReference>
<dbReference type="SMR" id="A0A3R8B3M5"/>
<evidence type="ECO:0000256" key="5">
    <source>
        <dbReference type="SAM" id="MobiDB-lite"/>
    </source>
</evidence>
<dbReference type="PANTHER" id="PTHR12302:SF2">
    <property type="entry name" value="STAPHYLOCOCCAL NUCLEASE DOMAIN-CONTAINING PROTEIN 1"/>
    <property type="match status" value="1"/>
</dbReference>
<dbReference type="InterPro" id="IPR016071">
    <property type="entry name" value="Staphylococal_nuclease_OB-fold"/>
</dbReference>
<feature type="domain" description="Tudor" evidence="6">
    <location>
        <begin position="831"/>
        <end position="893"/>
    </location>
</feature>
<dbReference type="FunFam" id="2.40.50.90:FF:000002">
    <property type="entry name" value="Staphylococcal nuclease domain-containing protein"/>
    <property type="match status" value="1"/>
</dbReference>
<reference evidence="8 9" key="1">
    <citation type="submission" date="2017-10" db="EMBL/GenBank/DDBJ databases">
        <authorList>
            <person name="Sibley D."/>
            <person name="Venepally P."/>
            <person name="Karamycheva S."/>
            <person name="Hadjithomas M."/>
            <person name="Khan A."/>
            <person name="Brunk B."/>
            <person name="Roos D."/>
            <person name="Caler E."/>
            <person name="Lorenzi H."/>
        </authorList>
    </citation>
    <scope>NUCLEOTIDE SEQUENCE [LARGE SCALE GENOMIC DNA]</scope>
    <source>
        <strain evidence="8 9">CAST</strain>
    </source>
</reference>
<dbReference type="GO" id="GO:0005634">
    <property type="term" value="C:nucleus"/>
    <property type="evidence" value="ECO:0007669"/>
    <property type="project" value="TreeGrafter"/>
</dbReference>
<dbReference type="PROSITE" id="PS50304">
    <property type="entry name" value="TUDOR"/>
    <property type="match status" value="1"/>
</dbReference>
<organism evidence="8 9">
    <name type="scientific">Toxoplasma gondii CAST</name>
    <dbReference type="NCBI Taxonomy" id="943122"/>
    <lineage>
        <taxon>Eukaryota</taxon>
        <taxon>Sar</taxon>
        <taxon>Alveolata</taxon>
        <taxon>Apicomplexa</taxon>
        <taxon>Conoidasida</taxon>
        <taxon>Coccidia</taxon>
        <taxon>Eucoccidiorida</taxon>
        <taxon>Eimeriorina</taxon>
        <taxon>Sarcocystidae</taxon>
        <taxon>Toxoplasma</taxon>
    </lineage>
</organism>
<feature type="domain" description="TNase-like" evidence="7">
    <location>
        <begin position="614"/>
        <end position="760"/>
    </location>
</feature>
<accession>A0A3R8B3M5</accession>
<dbReference type="SUPFAM" id="SSF63748">
    <property type="entry name" value="Tudor/PWWP/MBT"/>
    <property type="match status" value="1"/>
</dbReference>